<accession>A0AAD6MFQ5</accession>
<dbReference type="EMBL" id="JAQIZT010000009">
    <property type="protein sequence ID" value="KAJ6984507.1"/>
    <property type="molecule type" value="Genomic_DNA"/>
</dbReference>
<reference evidence="10" key="1">
    <citation type="journal article" date="2023" name="Mol. Ecol. Resour.">
        <title>Chromosome-level genome assembly of a triploid poplar Populus alba 'Berolinensis'.</title>
        <authorList>
            <person name="Chen S."/>
            <person name="Yu Y."/>
            <person name="Wang X."/>
            <person name="Wang S."/>
            <person name="Zhang T."/>
            <person name="Zhou Y."/>
            <person name="He R."/>
            <person name="Meng N."/>
            <person name="Wang Y."/>
            <person name="Liu W."/>
            <person name="Liu Z."/>
            <person name="Liu J."/>
            <person name="Guo Q."/>
            <person name="Huang H."/>
            <person name="Sederoff R.R."/>
            <person name="Wang G."/>
            <person name="Qu G."/>
            <person name="Chen S."/>
        </authorList>
    </citation>
    <scope>NUCLEOTIDE SEQUENCE</scope>
    <source>
        <strain evidence="10">SC-2020</strain>
    </source>
</reference>
<dbReference type="PROSITE" id="PS51892">
    <property type="entry name" value="SUBTILASE"/>
    <property type="match status" value="1"/>
</dbReference>
<dbReference type="GO" id="GO:0004252">
    <property type="term" value="F:serine-type endopeptidase activity"/>
    <property type="evidence" value="ECO:0007669"/>
    <property type="project" value="InterPro"/>
</dbReference>
<dbReference type="GO" id="GO:0006508">
    <property type="term" value="P:proteolysis"/>
    <property type="evidence" value="ECO:0007669"/>
    <property type="project" value="UniProtKB-KW"/>
</dbReference>
<dbReference type="PANTHER" id="PTHR10795">
    <property type="entry name" value="PROPROTEIN CONVERTASE SUBTILISIN/KEXIN"/>
    <property type="match status" value="1"/>
</dbReference>
<evidence type="ECO:0000256" key="3">
    <source>
        <dbReference type="ARBA" id="ARBA00022670"/>
    </source>
</evidence>
<organism evidence="10 11">
    <name type="scientific">Populus alba x Populus x berolinensis</name>
    <dbReference type="NCBI Taxonomy" id="444605"/>
    <lineage>
        <taxon>Eukaryota</taxon>
        <taxon>Viridiplantae</taxon>
        <taxon>Streptophyta</taxon>
        <taxon>Embryophyta</taxon>
        <taxon>Tracheophyta</taxon>
        <taxon>Spermatophyta</taxon>
        <taxon>Magnoliopsida</taxon>
        <taxon>eudicotyledons</taxon>
        <taxon>Gunneridae</taxon>
        <taxon>Pentapetalae</taxon>
        <taxon>rosids</taxon>
        <taxon>fabids</taxon>
        <taxon>Malpighiales</taxon>
        <taxon>Salicaceae</taxon>
        <taxon>Saliceae</taxon>
        <taxon>Populus</taxon>
    </lineage>
</organism>
<comment type="subcellular location">
    <subcellularLocation>
        <location evidence="1">Secreted</location>
    </subcellularLocation>
</comment>
<dbReference type="InterPro" id="IPR000209">
    <property type="entry name" value="Peptidase_S8/S53_dom"/>
</dbReference>
<keyword evidence="11" id="KW-1185">Reference proteome</keyword>
<evidence type="ECO:0000259" key="8">
    <source>
        <dbReference type="Pfam" id="PF00082"/>
    </source>
</evidence>
<name>A0AAD6MFQ5_9ROSI</name>
<dbReference type="SUPFAM" id="SSF52743">
    <property type="entry name" value="Subtilisin-like"/>
    <property type="match status" value="1"/>
</dbReference>
<keyword evidence="6" id="KW-0720">Serine protease</keyword>
<comment type="caution">
    <text evidence="7">Lacks conserved residue(s) required for the propagation of feature annotation.</text>
</comment>
<dbReference type="Gene3D" id="3.40.50.200">
    <property type="entry name" value="Peptidase S8/S53 domain"/>
    <property type="match status" value="1"/>
</dbReference>
<dbReference type="PROSITE" id="PS00138">
    <property type="entry name" value="SUBTILASE_SER"/>
    <property type="match status" value="1"/>
</dbReference>
<dbReference type="AlphaFoldDB" id="A0AAD6MFQ5"/>
<dbReference type="InterPro" id="IPR045051">
    <property type="entry name" value="SBT"/>
</dbReference>
<dbReference type="Gene3D" id="2.60.40.2310">
    <property type="match status" value="1"/>
</dbReference>
<dbReference type="CDD" id="cd02120">
    <property type="entry name" value="PA_subtilisin_like"/>
    <property type="match status" value="1"/>
</dbReference>
<keyword evidence="4" id="KW-0732">Signal</keyword>
<comment type="similarity">
    <text evidence="2 7">Belongs to the peptidase S8 family.</text>
</comment>
<evidence type="ECO:0000313" key="10">
    <source>
        <dbReference type="EMBL" id="KAJ6984507.1"/>
    </source>
</evidence>
<evidence type="ECO:0000259" key="9">
    <source>
        <dbReference type="Pfam" id="PF17766"/>
    </source>
</evidence>
<dbReference type="Pfam" id="PF17766">
    <property type="entry name" value="fn3_6"/>
    <property type="match status" value="1"/>
</dbReference>
<evidence type="ECO:0000256" key="5">
    <source>
        <dbReference type="ARBA" id="ARBA00022801"/>
    </source>
</evidence>
<dbReference type="InterPro" id="IPR041469">
    <property type="entry name" value="Subtilisin-like_FN3"/>
</dbReference>
<comment type="caution">
    <text evidence="10">The sequence shown here is derived from an EMBL/GenBank/DDBJ whole genome shotgun (WGS) entry which is preliminary data.</text>
</comment>
<dbReference type="InterPro" id="IPR023828">
    <property type="entry name" value="Peptidase_S8_Ser-AS"/>
</dbReference>
<dbReference type="Gene3D" id="3.50.30.30">
    <property type="match status" value="1"/>
</dbReference>
<evidence type="ECO:0000256" key="2">
    <source>
        <dbReference type="ARBA" id="ARBA00011073"/>
    </source>
</evidence>
<dbReference type="InterPro" id="IPR036852">
    <property type="entry name" value="Peptidase_S8/S53_dom_sf"/>
</dbReference>
<feature type="domain" description="Subtilisin-like protease fibronectin type-III" evidence="9">
    <location>
        <begin position="242"/>
        <end position="340"/>
    </location>
</feature>
<protein>
    <submittedName>
        <fullName evidence="10">Subtilisin-like protease sbt4.4</fullName>
    </submittedName>
</protein>
<keyword evidence="5" id="KW-0378">Hydrolase</keyword>
<proteinExistence type="inferred from homology"/>
<evidence type="ECO:0000313" key="11">
    <source>
        <dbReference type="Proteomes" id="UP001164929"/>
    </source>
</evidence>
<evidence type="ECO:0000256" key="1">
    <source>
        <dbReference type="ARBA" id="ARBA00004613"/>
    </source>
</evidence>
<evidence type="ECO:0000256" key="7">
    <source>
        <dbReference type="PROSITE-ProRule" id="PRU01240"/>
    </source>
</evidence>
<gene>
    <name evidence="10" type="ORF">NC653_022703</name>
</gene>
<dbReference type="GO" id="GO:0005576">
    <property type="term" value="C:extracellular region"/>
    <property type="evidence" value="ECO:0007669"/>
    <property type="project" value="UniProtKB-SubCell"/>
</dbReference>
<sequence length="347" mass="37285">MNSSLVKGKIVICDMTDTSVTDEAFRARALGSIMLNDTYEDVSNVVPLPASSLNPHDSDLVMSYLKSTNNPQATILKSEITEHNTAPVVASFSSRGPNNIAPEILKPDISAPGVEILAAYSPVASPSDNADDKRSVKYNVVSGTSMSCPHVAGAAAYVKSFHPNWSPSAITSALMTTALPMNTAKHADAEFGYGAGHINPIKAVDPGLVYEATRDDYIRMLCSMNNTHFSKCPQHIEGSPKDLNYPSMAVRVEENRAFTVKFPRTVRNVGLAKSSYKSNITTGSQINVMVEPSILSFKSVDERQSFVVTVAGKGLPANSMVSSTLVWNDGTHSVRSPIVVYTIKPSN</sequence>
<feature type="domain" description="Peptidase S8/S53" evidence="8">
    <location>
        <begin position="84"/>
        <end position="194"/>
    </location>
</feature>
<dbReference type="Pfam" id="PF00082">
    <property type="entry name" value="Peptidase_S8"/>
    <property type="match status" value="1"/>
</dbReference>
<evidence type="ECO:0000256" key="4">
    <source>
        <dbReference type="ARBA" id="ARBA00022729"/>
    </source>
</evidence>
<keyword evidence="3 10" id="KW-0645">Protease</keyword>
<evidence type="ECO:0000256" key="6">
    <source>
        <dbReference type="ARBA" id="ARBA00022825"/>
    </source>
</evidence>
<dbReference type="Proteomes" id="UP001164929">
    <property type="component" value="Chromosome 9"/>
</dbReference>